<feature type="domain" description="HTH araC/xylS-type" evidence="5">
    <location>
        <begin position="207"/>
        <end position="305"/>
    </location>
</feature>
<feature type="region of interest" description="Disordered" evidence="4">
    <location>
        <begin position="298"/>
        <end position="322"/>
    </location>
</feature>
<evidence type="ECO:0000259" key="5">
    <source>
        <dbReference type="PROSITE" id="PS01124"/>
    </source>
</evidence>
<keyword evidence="7" id="KW-1185">Reference proteome</keyword>
<gene>
    <name evidence="6" type="ORF">Pth03_41970</name>
</gene>
<evidence type="ECO:0000313" key="6">
    <source>
        <dbReference type="EMBL" id="GII55808.1"/>
    </source>
</evidence>
<evidence type="ECO:0000256" key="1">
    <source>
        <dbReference type="ARBA" id="ARBA00023015"/>
    </source>
</evidence>
<dbReference type="AlphaFoldDB" id="A0A8J3V2X8"/>
<dbReference type="PRINTS" id="PR00032">
    <property type="entry name" value="HTHARAC"/>
</dbReference>
<dbReference type="PANTHER" id="PTHR46796">
    <property type="entry name" value="HTH-TYPE TRANSCRIPTIONAL ACTIVATOR RHAS-RELATED"/>
    <property type="match status" value="1"/>
</dbReference>
<evidence type="ECO:0000256" key="3">
    <source>
        <dbReference type="ARBA" id="ARBA00023163"/>
    </source>
</evidence>
<evidence type="ECO:0000313" key="7">
    <source>
        <dbReference type="Proteomes" id="UP000605992"/>
    </source>
</evidence>
<evidence type="ECO:0000256" key="4">
    <source>
        <dbReference type="SAM" id="MobiDB-lite"/>
    </source>
</evidence>
<dbReference type="GO" id="GO:0043565">
    <property type="term" value="F:sequence-specific DNA binding"/>
    <property type="evidence" value="ECO:0007669"/>
    <property type="project" value="InterPro"/>
</dbReference>
<reference evidence="6" key="1">
    <citation type="submission" date="2021-01" db="EMBL/GenBank/DDBJ databases">
        <title>Whole genome shotgun sequence of Planotetraspora thailandica NBRC 104271.</title>
        <authorList>
            <person name="Komaki H."/>
            <person name="Tamura T."/>
        </authorList>
    </citation>
    <scope>NUCLEOTIDE SEQUENCE</scope>
    <source>
        <strain evidence="6">NBRC 104271</strain>
    </source>
</reference>
<dbReference type="SMART" id="SM00342">
    <property type="entry name" value="HTH_ARAC"/>
    <property type="match status" value="1"/>
</dbReference>
<dbReference type="Proteomes" id="UP000605992">
    <property type="component" value="Unassembled WGS sequence"/>
</dbReference>
<keyword evidence="1" id="KW-0805">Transcription regulation</keyword>
<name>A0A8J3V2X8_9ACTN</name>
<dbReference type="PROSITE" id="PS01124">
    <property type="entry name" value="HTH_ARAC_FAMILY_2"/>
    <property type="match status" value="1"/>
</dbReference>
<dbReference type="Pfam" id="PF12833">
    <property type="entry name" value="HTH_18"/>
    <property type="match status" value="1"/>
</dbReference>
<dbReference type="PANTHER" id="PTHR46796:SF7">
    <property type="entry name" value="ARAC FAMILY TRANSCRIPTIONAL REGULATOR"/>
    <property type="match status" value="1"/>
</dbReference>
<dbReference type="EMBL" id="BOOR01000030">
    <property type="protein sequence ID" value="GII55808.1"/>
    <property type="molecule type" value="Genomic_DNA"/>
</dbReference>
<comment type="caution">
    <text evidence="6">The sequence shown here is derived from an EMBL/GenBank/DDBJ whole genome shotgun (WGS) entry which is preliminary data.</text>
</comment>
<dbReference type="Gene3D" id="1.10.10.60">
    <property type="entry name" value="Homeodomain-like"/>
    <property type="match status" value="2"/>
</dbReference>
<dbReference type="InterPro" id="IPR018060">
    <property type="entry name" value="HTH_AraC"/>
</dbReference>
<keyword evidence="2" id="KW-0238">DNA-binding</keyword>
<sequence>MDALSHVLSLLDVESALPSRFEVGGPWALRFPGGYRHAKFGVVLGGSCWISPLDAEPALLRQGDCWMVTGGRPYVMSSDLETRAVDAVPVFMAAESIERVRYGDAAVDTVLFGGALTFDESSARLLLEILPALLHVPAASDQADVLHMALRMLAQETAAPALGSGFMTQRVIHMVFVQALRIYASTTAADGRPAGGWLSALLDPQIGGALRLIHEEAARKWTVDELAASVGMSRSSFAEKFKTVVGSPPLDYLMRWRMHAAGRELRETDRTVHAIAGRWGYGSESAFSNAFKRVMGSTPRDYRSRRPPQPAEPYATASPYHS</sequence>
<dbReference type="Pfam" id="PF12852">
    <property type="entry name" value="Cupin_6"/>
    <property type="match status" value="1"/>
</dbReference>
<dbReference type="InterPro" id="IPR050204">
    <property type="entry name" value="AraC_XylS_family_regulators"/>
</dbReference>
<dbReference type="InterPro" id="IPR032783">
    <property type="entry name" value="AraC_lig"/>
</dbReference>
<dbReference type="InterPro" id="IPR009057">
    <property type="entry name" value="Homeodomain-like_sf"/>
</dbReference>
<dbReference type="SUPFAM" id="SSF46689">
    <property type="entry name" value="Homeodomain-like"/>
    <property type="match status" value="2"/>
</dbReference>
<dbReference type="InterPro" id="IPR020449">
    <property type="entry name" value="Tscrpt_reg_AraC-type_HTH"/>
</dbReference>
<proteinExistence type="predicted"/>
<keyword evidence="3" id="KW-0804">Transcription</keyword>
<dbReference type="GO" id="GO:0003700">
    <property type="term" value="F:DNA-binding transcription factor activity"/>
    <property type="evidence" value="ECO:0007669"/>
    <property type="project" value="InterPro"/>
</dbReference>
<protein>
    <submittedName>
        <fullName evidence="6">AraC family transcriptional regulator</fullName>
    </submittedName>
</protein>
<dbReference type="RefSeq" id="WP_203945998.1">
    <property type="nucleotide sequence ID" value="NZ_BOOR01000030.1"/>
</dbReference>
<evidence type="ECO:0000256" key="2">
    <source>
        <dbReference type="ARBA" id="ARBA00023125"/>
    </source>
</evidence>
<accession>A0A8J3V2X8</accession>
<organism evidence="6 7">
    <name type="scientific">Planotetraspora thailandica</name>
    <dbReference type="NCBI Taxonomy" id="487172"/>
    <lineage>
        <taxon>Bacteria</taxon>
        <taxon>Bacillati</taxon>
        <taxon>Actinomycetota</taxon>
        <taxon>Actinomycetes</taxon>
        <taxon>Streptosporangiales</taxon>
        <taxon>Streptosporangiaceae</taxon>
        <taxon>Planotetraspora</taxon>
    </lineage>
</organism>